<reference evidence="3 4" key="1">
    <citation type="journal article" date="2013" name="Nat. Biotechnol.">
        <title>Genome sequences of rare, uncultured bacteria obtained by differential coverage binning of multiple metagenomes.</title>
        <authorList>
            <person name="Albertsen M."/>
            <person name="Hugenholtz P."/>
            <person name="Skarshewski A."/>
            <person name="Nielsen K.L."/>
            <person name="Tyson G.W."/>
            <person name="Nielsen P.H."/>
        </authorList>
    </citation>
    <scope>NUCLEOTIDE SEQUENCE [LARGE SCALE GENOMIC DNA]</scope>
    <source>
        <strain evidence="3">TM71</strain>
    </source>
</reference>
<dbReference type="Proteomes" id="UP000013893">
    <property type="component" value="Chromosome"/>
</dbReference>
<keyword evidence="2" id="KW-1133">Transmembrane helix</keyword>
<keyword evidence="1" id="KW-0175">Coiled coil</keyword>
<feature type="transmembrane region" description="Helical" evidence="2">
    <location>
        <begin position="6"/>
        <end position="31"/>
    </location>
</feature>
<evidence type="ECO:0000313" key="3">
    <source>
        <dbReference type="EMBL" id="AGL62122.1"/>
    </source>
</evidence>
<keyword evidence="2" id="KW-0812">Transmembrane</keyword>
<evidence type="ECO:0000256" key="2">
    <source>
        <dbReference type="SAM" id="Phobius"/>
    </source>
</evidence>
<gene>
    <name evidence="3" type="ORF">L336_0414</name>
</gene>
<dbReference type="AlphaFoldDB" id="R4PWI8"/>
<dbReference type="STRING" id="1332188.L336_0414"/>
<keyword evidence="4" id="KW-1185">Reference proteome</keyword>
<protein>
    <submittedName>
        <fullName evidence="3">Uncharacterized protein</fullName>
    </submittedName>
</protein>
<proteinExistence type="predicted"/>
<accession>R4PWI8</accession>
<dbReference type="KEGG" id="saal:L336_0414"/>
<evidence type="ECO:0000256" key="1">
    <source>
        <dbReference type="SAM" id="Coils"/>
    </source>
</evidence>
<feature type="coiled-coil region" evidence="1">
    <location>
        <begin position="176"/>
        <end position="221"/>
    </location>
</feature>
<sequence>MGLDTILQPFLIANVFIIGVVVALAVSNAWAHFRPQNSREKKHVNTMLLPADTRARILNEAEEAYHRIVTKTAVQLEENLASTTKSLGEHLNKLGSTLVSDELKRYQTELDELRSRTQGAIGKAETEINQHQMDVKAKLLERQNEIDSKLAEDEQTLRAALMERQHQLETEFIERQNEYATRHAELEAKLTEHQTQLEAILKEREETLAEHQSRLDQEITDRQEQYQRRQADLDARLEQDMEKKRQFLTSQLDTKLSDSVTTFLVETLGQHVDLGAQATYLTTLLEEHKAELIKGVNDEL</sequence>
<dbReference type="EMBL" id="CP005957">
    <property type="protein sequence ID" value="AGL62122.1"/>
    <property type="molecule type" value="Genomic_DNA"/>
</dbReference>
<name>R4PWI8_9BACT</name>
<keyword evidence="2" id="KW-0472">Membrane</keyword>
<dbReference type="HOGENOM" id="CLU_926495_0_0_0"/>
<evidence type="ECO:0000313" key="4">
    <source>
        <dbReference type="Proteomes" id="UP000013893"/>
    </source>
</evidence>
<organism evidence="3 4">
    <name type="scientific">Candidatus Saccharimonas aalborgensis</name>
    <dbReference type="NCBI Taxonomy" id="1332188"/>
    <lineage>
        <taxon>Bacteria</taxon>
        <taxon>Candidatus Saccharimonadota</taxon>
        <taxon>Candidatus Saccharimonadia</taxon>
        <taxon>Candidatus Saccharimonadales</taxon>
        <taxon>Candidatus Saccharimonadaceae</taxon>
        <taxon>Candidatus Saccharimonas</taxon>
    </lineage>
</organism>